<dbReference type="Proteomes" id="UP000583127">
    <property type="component" value="Unassembled WGS sequence"/>
</dbReference>
<keyword evidence="3" id="KW-1185">Reference proteome</keyword>
<dbReference type="AlphaFoldDB" id="A0A7X9X8D4"/>
<dbReference type="RefSeq" id="WP_169499156.1">
    <property type="nucleotide sequence ID" value="NZ_JABBFZ010000011.1"/>
</dbReference>
<feature type="region of interest" description="Disordered" evidence="1">
    <location>
        <begin position="1"/>
        <end position="82"/>
    </location>
</feature>
<feature type="compositionally biased region" description="Basic residues" evidence="1">
    <location>
        <begin position="73"/>
        <end position="82"/>
    </location>
</feature>
<organism evidence="2 3">
    <name type="scientific">Paraburkholderia antibiotica</name>
    <dbReference type="NCBI Taxonomy" id="2728839"/>
    <lineage>
        <taxon>Bacteria</taxon>
        <taxon>Pseudomonadati</taxon>
        <taxon>Pseudomonadota</taxon>
        <taxon>Betaproteobacteria</taxon>
        <taxon>Burkholderiales</taxon>
        <taxon>Burkholderiaceae</taxon>
        <taxon>Paraburkholderia</taxon>
    </lineage>
</organism>
<feature type="compositionally biased region" description="Low complexity" evidence="1">
    <location>
        <begin position="50"/>
        <end position="69"/>
    </location>
</feature>
<evidence type="ECO:0000256" key="1">
    <source>
        <dbReference type="SAM" id="MobiDB-lite"/>
    </source>
</evidence>
<dbReference type="EMBL" id="JABBFZ010000011">
    <property type="protein sequence ID" value="NML32914.1"/>
    <property type="molecule type" value="Genomic_DNA"/>
</dbReference>
<reference evidence="2 3" key="1">
    <citation type="submission" date="2020-04" db="EMBL/GenBank/DDBJ databases">
        <title>Paraburkholderia sp. G-4-1-8 isolated from soil.</title>
        <authorList>
            <person name="Dahal R.H."/>
        </authorList>
    </citation>
    <scope>NUCLEOTIDE SEQUENCE [LARGE SCALE GENOMIC DNA]</scope>
    <source>
        <strain evidence="2 3">G-4-1-8</strain>
    </source>
</reference>
<evidence type="ECO:0000313" key="2">
    <source>
        <dbReference type="EMBL" id="NML32914.1"/>
    </source>
</evidence>
<sequence>MAKRWQSAGEAPGSGALRSRSARCTGTGHPGALTRDAPMRRITGLDAEVAETTEAAEAAESASRSTPSALHKTPLKRAQKVI</sequence>
<comment type="caution">
    <text evidence="2">The sequence shown here is derived from an EMBL/GenBank/DDBJ whole genome shotgun (WGS) entry which is preliminary data.</text>
</comment>
<name>A0A7X9X8D4_9BURK</name>
<proteinExistence type="predicted"/>
<accession>A0A7X9X8D4</accession>
<evidence type="ECO:0000313" key="3">
    <source>
        <dbReference type="Proteomes" id="UP000583127"/>
    </source>
</evidence>
<gene>
    <name evidence="2" type="ORF">HHL14_19010</name>
</gene>
<protein>
    <submittedName>
        <fullName evidence="2">Uncharacterized protein</fullName>
    </submittedName>
</protein>